<dbReference type="Proteomes" id="UP000502823">
    <property type="component" value="Unassembled WGS sequence"/>
</dbReference>
<sequence>MVSSVWDSEGILLMEVLGRGATVKSQKLTNLKDLGNQVLLLYDARRHTNLGTRDAFGTMAWNLLHHPPYSLDLAPPPPADLHLLAPRRMHSEDAVLRMMVVQDSFYFHSLRVKSNLESSAIWAGVVYSGTGSSKKKLPICIAYNFGRKT</sequence>
<organism evidence="1 2">
    <name type="scientific">Coptotermes formosanus</name>
    <name type="common">Formosan subterranean termite</name>
    <dbReference type="NCBI Taxonomy" id="36987"/>
    <lineage>
        <taxon>Eukaryota</taxon>
        <taxon>Metazoa</taxon>
        <taxon>Ecdysozoa</taxon>
        <taxon>Arthropoda</taxon>
        <taxon>Hexapoda</taxon>
        <taxon>Insecta</taxon>
        <taxon>Pterygota</taxon>
        <taxon>Neoptera</taxon>
        <taxon>Polyneoptera</taxon>
        <taxon>Dictyoptera</taxon>
        <taxon>Blattodea</taxon>
        <taxon>Blattoidea</taxon>
        <taxon>Termitoidae</taxon>
        <taxon>Rhinotermitidae</taxon>
        <taxon>Coptotermes</taxon>
    </lineage>
</organism>
<evidence type="ECO:0000313" key="1">
    <source>
        <dbReference type="EMBL" id="GFG40218.1"/>
    </source>
</evidence>
<keyword evidence="2" id="KW-1185">Reference proteome</keyword>
<gene>
    <name evidence="1" type="ORF">Cfor_09806</name>
</gene>
<evidence type="ECO:0000313" key="2">
    <source>
        <dbReference type="Proteomes" id="UP000502823"/>
    </source>
</evidence>
<reference evidence="2" key="1">
    <citation type="submission" date="2020-01" db="EMBL/GenBank/DDBJ databases">
        <title>Draft genome sequence of the Termite Coptotermes fromosanus.</title>
        <authorList>
            <person name="Itakura S."/>
            <person name="Yosikawa Y."/>
            <person name="Umezawa K."/>
        </authorList>
    </citation>
    <scope>NUCLEOTIDE SEQUENCE [LARGE SCALE GENOMIC DNA]</scope>
</reference>
<dbReference type="InParanoid" id="A0A6L2QB26"/>
<protein>
    <submittedName>
        <fullName evidence="1">Uncharacterized protein</fullName>
    </submittedName>
</protein>
<dbReference type="Gene3D" id="3.30.420.10">
    <property type="entry name" value="Ribonuclease H-like superfamily/Ribonuclease H"/>
    <property type="match status" value="1"/>
</dbReference>
<proteinExistence type="predicted"/>
<dbReference type="GO" id="GO:0003676">
    <property type="term" value="F:nucleic acid binding"/>
    <property type="evidence" value="ECO:0007669"/>
    <property type="project" value="InterPro"/>
</dbReference>
<comment type="caution">
    <text evidence="1">The sequence shown here is derived from an EMBL/GenBank/DDBJ whole genome shotgun (WGS) entry which is preliminary data.</text>
</comment>
<name>A0A6L2QB26_COPFO</name>
<dbReference type="InterPro" id="IPR036397">
    <property type="entry name" value="RNaseH_sf"/>
</dbReference>
<dbReference type="AlphaFoldDB" id="A0A6L2QB26"/>
<accession>A0A6L2QB26</accession>
<dbReference type="EMBL" id="BLKM01001619">
    <property type="protein sequence ID" value="GFG40218.1"/>
    <property type="molecule type" value="Genomic_DNA"/>
</dbReference>